<evidence type="ECO:0000256" key="1">
    <source>
        <dbReference type="SAM" id="Phobius"/>
    </source>
</evidence>
<accession>A0A183EQY8</accession>
<sequence length="225" mass="25851">LNLAVMILISLALCLPAISSLLALLLCFFVSVFVILRMLYQMHFVVERELVVDPEHLICNSSEFNFDAIVHWFGFRKVSVIGDYLQGLIAMLVALALQAIVIYRQRNKRMLLGISTPPRGIIFPEADPKHWDASLLDMIKFFFNYGFYKFGLELSMTMMVVVAWVRMDLLGTLLLIWLLLFSLSSRVACRRLWPLFLLYLAVLFPLQYALYVGLPPSLCIGMHFH</sequence>
<reference evidence="2" key="1">
    <citation type="submission" date="2016-06" db="UniProtKB">
        <authorList>
            <consortium name="WormBaseParasite"/>
        </authorList>
    </citation>
    <scope>IDENTIFICATION</scope>
</reference>
<dbReference type="GO" id="GO:0008381">
    <property type="term" value="F:mechanosensitive monoatomic ion channel activity"/>
    <property type="evidence" value="ECO:0007669"/>
    <property type="project" value="InterPro"/>
</dbReference>
<dbReference type="WBParaSite" id="GPUH_0002340901-mRNA-1">
    <property type="protein sequence ID" value="GPUH_0002340901-mRNA-1"/>
    <property type="gene ID" value="GPUH_0002340901"/>
</dbReference>
<keyword evidence="1" id="KW-1133">Transmembrane helix</keyword>
<proteinExistence type="predicted"/>
<dbReference type="GO" id="GO:0016020">
    <property type="term" value="C:membrane"/>
    <property type="evidence" value="ECO:0007669"/>
    <property type="project" value="InterPro"/>
</dbReference>
<feature type="transmembrane region" description="Helical" evidence="1">
    <location>
        <begin position="147"/>
        <end position="165"/>
    </location>
</feature>
<keyword evidence="1" id="KW-0812">Transmembrane</keyword>
<keyword evidence="1" id="KW-0472">Membrane</keyword>
<dbReference type="PANTHER" id="PTHR47049:SF2">
    <property type="entry name" value="PIEZO-TYPE MECHANOSENSITIVE ION CHANNEL HOMOLOG"/>
    <property type="match status" value="1"/>
</dbReference>
<feature type="transmembrane region" description="Helical" evidence="1">
    <location>
        <begin position="196"/>
        <end position="214"/>
    </location>
</feature>
<dbReference type="PANTHER" id="PTHR47049">
    <property type="entry name" value="PIEZO-TYPE MECHANOSENSITIVE ION CHANNEL HOMOLOG"/>
    <property type="match status" value="1"/>
</dbReference>
<feature type="transmembrane region" description="Helical" evidence="1">
    <location>
        <begin position="7"/>
        <end position="40"/>
    </location>
</feature>
<feature type="transmembrane region" description="Helical" evidence="1">
    <location>
        <begin position="84"/>
        <end position="103"/>
    </location>
</feature>
<evidence type="ECO:0000313" key="2">
    <source>
        <dbReference type="WBParaSite" id="GPUH_0002340901-mRNA-1"/>
    </source>
</evidence>
<dbReference type="InterPro" id="IPR027272">
    <property type="entry name" value="Piezo"/>
</dbReference>
<organism evidence="2">
    <name type="scientific">Gongylonema pulchrum</name>
    <dbReference type="NCBI Taxonomy" id="637853"/>
    <lineage>
        <taxon>Eukaryota</taxon>
        <taxon>Metazoa</taxon>
        <taxon>Ecdysozoa</taxon>
        <taxon>Nematoda</taxon>
        <taxon>Chromadorea</taxon>
        <taxon>Rhabditida</taxon>
        <taxon>Spirurina</taxon>
        <taxon>Spiruromorpha</taxon>
        <taxon>Spiruroidea</taxon>
        <taxon>Gongylonematidae</taxon>
        <taxon>Gongylonema</taxon>
    </lineage>
</organism>
<dbReference type="AlphaFoldDB" id="A0A183EQY8"/>
<feature type="transmembrane region" description="Helical" evidence="1">
    <location>
        <begin position="171"/>
        <end position="189"/>
    </location>
</feature>
<name>A0A183EQY8_9BILA</name>
<protein>
    <submittedName>
        <fullName evidence="2">PIEZO domain-containing protein</fullName>
    </submittedName>
</protein>